<dbReference type="Pfam" id="PF02687">
    <property type="entry name" value="FtsX"/>
    <property type="match status" value="1"/>
</dbReference>
<dbReference type="PANTHER" id="PTHR43738">
    <property type="entry name" value="ABC TRANSPORTER, MEMBRANE PROTEIN"/>
    <property type="match status" value="1"/>
</dbReference>
<dbReference type="InterPro" id="IPR025857">
    <property type="entry name" value="MacB_PCD"/>
</dbReference>
<proteinExistence type="predicted"/>
<feature type="transmembrane region" description="Helical" evidence="7">
    <location>
        <begin position="260"/>
        <end position="282"/>
    </location>
</feature>
<evidence type="ECO:0000259" key="8">
    <source>
        <dbReference type="Pfam" id="PF02687"/>
    </source>
</evidence>
<evidence type="ECO:0000256" key="1">
    <source>
        <dbReference type="ARBA" id="ARBA00004651"/>
    </source>
</evidence>
<evidence type="ECO:0000256" key="5">
    <source>
        <dbReference type="ARBA" id="ARBA00022989"/>
    </source>
</evidence>
<evidence type="ECO:0000256" key="6">
    <source>
        <dbReference type="ARBA" id="ARBA00023136"/>
    </source>
</evidence>
<feature type="transmembrane region" description="Helical" evidence="7">
    <location>
        <begin position="303"/>
        <end position="329"/>
    </location>
</feature>
<evidence type="ECO:0000256" key="3">
    <source>
        <dbReference type="ARBA" id="ARBA00022475"/>
    </source>
</evidence>
<evidence type="ECO:0000259" key="9">
    <source>
        <dbReference type="Pfam" id="PF12704"/>
    </source>
</evidence>
<keyword evidence="3" id="KW-1003">Cell membrane</keyword>
<dbReference type="RefSeq" id="WP_085089018.1">
    <property type="nucleotide sequence ID" value="NZ_FXAK01000007.1"/>
</dbReference>
<organism evidence="10 11">
    <name type="scientific">Azospirillum oryzae</name>
    <dbReference type="NCBI Taxonomy" id="286727"/>
    <lineage>
        <taxon>Bacteria</taxon>
        <taxon>Pseudomonadati</taxon>
        <taxon>Pseudomonadota</taxon>
        <taxon>Alphaproteobacteria</taxon>
        <taxon>Rhodospirillales</taxon>
        <taxon>Azospirillaceae</taxon>
        <taxon>Azospirillum</taxon>
    </lineage>
</organism>
<feature type="transmembrane region" description="Helical" evidence="7">
    <location>
        <begin position="344"/>
        <end position="367"/>
    </location>
</feature>
<dbReference type="GO" id="GO:0005886">
    <property type="term" value="C:plasma membrane"/>
    <property type="evidence" value="ECO:0007669"/>
    <property type="project" value="UniProtKB-SubCell"/>
</dbReference>
<dbReference type="PANTHER" id="PTHR43738:SF1">
    <property type="entry name" value="HEMIN TRANSPORT SYSTEM PERMEASE PROTEIN HRTB-RELATED"/>
    <property type="match status" value="1"/>
</dbReference>
<comment type="subcellular location">
    <subcellularLocation>
        <location evidence="1">Cell membrane</location>
        <topology evidence="1">Multi-pass membrane protein</topology>
    </subcellularLocation>
</comment>
<evidence type="ECO:0000313" key="11">
    <source>
        <dbReference type="Proteomes" id="UP000192936"/>
    </source>
</evidence>
<dbReference type="EMBL" id="FXAK01000007">
    <property type="protein sequence ID" value="SMF72391.1"/>
    <property type="molecule type" value="Genomic_DNA"/>
</dbReference>
<protein>
    <submittedName>
        <fullName evidence="10">Putative ABC transport system permease protein</fullName>
    </submittedName>
</protein>
<feature type="domain" description="ABC3 transporter permease C-terminal" evidence="8">
    <location>
        <begin position="262"/>
        <end position="371"/>
    </location>
</feature>
<dbReference type="OrthoDB" id="7298150at2"/>
<dbReference type="InterPro" id="IPR003838">
    <property type="entry name" value="ABC3_permease_C"/>
</dbReference>
<evidence type="ECO:0000256" key="2">
    <source>
        <dbReference type="ARBA" id="ARBA00022448"/>
    </source>
</evidence>
<accession>A0A1X7GNW4</accession>
<dbReference type="Pfam" id="PF12704">
    <property type="entry name" value="MacB_PCD"/>
    <property type="match status" value="1"/>
</dbReference>
<dbReference type="AlphaFoldDB" id="A0A1X7GNW4"/>
<dbReference type="InterPro" id="IPR051125">
    <property type="entry name" value="ABC-4/HrtB_transporter"/>
</dbReference>
<keyword evidence="6 7" id="KW-0472">Membrane</keyword>
<name>A0A1X7GNW4_9PROT</name>
<feature type="domain" description="MacB-like periplasmic core" evidence="9">
    <location>
        <begin position="16"/>
        <end position="190"/>
    </location>
</feature>
<evidence type="ECO:0000256" key="7">
    <source>
        <dbReference type="SAM" id="Phobius"/>
    </source>
</evidence>
<sequence length="377" mass="39928">MNLALRDVRHNLGRFLLTCLGLSLLLGVVLSMIGIYRGLVDEALTLVRAPGADLWIVESGTRGPFAEASRIPGDTRDAVARLAGVAAAGSLTFQSVETAHRGRTLRLYVVGYEQGRPGEPKRLAAGRPITRSHYEMLAERRAGLEIGERVRLGRDFYEVVGLTEGIVASGGDPVVHLTLKDSQRLQFELDPPAARRELARGASPAGLDTVNAVVARMLPGVPAAGVAAEAARWKHLGALTQEDQEGLLLKSVVEKARRQIGLFTGILLAVSAVVIALILYTLTMDKVKAIATLKLIGAPDRTIVALIVQQALAMGSIGWGTGTLLILLAKDHFPRRLLLLPEDALMLGAAVLVLCVAASGLGVRLALKVDPATALGG</sequence>
<keyword evidence="5 7" id="KW-1133">Transmembrane helix</keyword>
<dbReference type="STRING" id="286727.SAMN02982917_4155"/>
<gene>
    <name evidence="10" type="ORF">SAMN02982917_4155</name>
</gene>
<keyword evidence="4 7" id="KW-0812">Transmembrane</keyword>
<keyword evidence="2" id="KW-0813">Transport</keyword>
<dbReference type="Proteomes" id="UP000192936">
    <property type="component" value="Unassembled WGS sequence"/>
</dbReference>
<evidence type="ECO:0000313" key="10">
    <source>
        <dbReference type="EMBL" id="SMF72391.1"/>
    </source>
</evidence>
<reference evidence="10 11" key="1">
    <citation type="submission" date="2017-04" db="EMBL/GenBank/DDBJ databases">
        <authorList>
            <person name="Afonso C.L."/>
            <person name="Miller P.J."/>
            <person name="Scott M.A."/>
            <person name="Spackman E."/>
            <person name="Goraichik I."/>
            <person name="Dimitrov K.M."/>
            <person name="Suarez D.L."/>
            <person name="Swayne D.E."/>
        </authorList>
    </citation>
    <scope>NUCLEOTIDE SEQUENCE [LARGE SCALE GENOMIC DNA]</scope>
    <source>
        <strain evidence="10 11">A2P</strain>
    </source>
</reference>
<evidence type="ECO:0000256" key="4">
    <source>
        <dbReference type="ARBA" id="ARBA00022692"/>
    </source>
</evidence>